<keyword evidence="2" id="KW-1185">Reference proteome</keyword>
<accession>A0ABY2RS08</accession>
<comment type="caution">
    <text evidence="1">The sequence shown here is derived from an EMBL/GenBank/DDBJ whole genome shotgun (WGS) entry which is preliminary data.</text>
</comment>
<evidence type="ECO:0000313" key="1">
    <source>
        <dbReference type="EMBL" id="TKG57952.1"/>
    </source>
</evidence>
<proteinExistence type="predicted"/>
<gene>
    <name evidence="1" type="ORF">FCN18_38570</name>
</gene>
<reference evidence="1 2" key="1">
    <citation type="journal article" date="2015" name="Antonie Van Leeuwenhoek">
        <title>Prauserella endophytica sp. nov., an endophytic actinobacterium isolated from Tamarix taklamakanensis.</title>
        <authorList>
            <person name="Liu J.M."/>
            <person name="Habden X."/>
            <person name="Guo L."/>
            <person name="Tuo L."/>
            <person name="Jiang Z.K."/>
            <person name="Liu S.W."/>
            <person name="Liu X.F."/>
            <person name="Chen L."/>
            <person name="Li R.F."/>
            <person name="Zhang Y.Q."/>
            <person name="Sun C.H."/>
        </authorList>
    </citation>
    <scope>NUCLEOTIDE SEQUENCE [LARGE SCALE GENOMIC DNA]</scope>
    <source>
        <strain evidence="1 2">CGMCC 4.7182</strain>
    </source>
</reference>
<organism evidence="1 2">
    <name type="scientific">Prauserella endophytica</name>
    <dbReference type="NCBI Taxonomy" id="1592324"/>
    <lineage>
        <taxon>Bacteria</taxon>
        <taxon>Bacillati</taxon>
        <taxon>Actinomycetota</taxon>
        <taxon>Actinomycetes</taxon>
        <taxon>Pseudonocardiales</taxon>
        <taxon>Pseudonocardiaceae</taxon>
        <taxon>Prauserella</taxon>
        <taxon>Prauserella coralliicola group</taxon>
    </lineage>
</organism>
<protein>
    <submittedName>
        <fullName evidence="1">Uncharacterized protein</fullName>
    </submittedName>
</protein>
<sequence length="104" mass="12105">MTGADAHSWQDWQWPEWMPRTVRREIETCWSTPALWLADAEKAGAPELGEHVEIRRGKHDLITGRYVHFRDRLARLVHDNGVVSLLYLMLSGDVRWVMALGEPR</sequence>
<dbReference type="Proteomes" id="UP000309992">
    <property type="component" value="Unassembled WGS sequence"/>
</dbReference>
<dbReference type="EMBL" id="SWMS01000060">
    <property type="protein sequence ID" value="TKG57952.1"/>
    <property type="molecule type" value="Genomic_DNA"/>
</dbReference>
<evidence type="ECO:0000313" key="2">
    <source>
        <dbReference type="Proteomes" id="UP000309992"/>
    </source>
</evidence>
<dbReference type="RefSeq" id="WP_137097547.1">
    <property type="nucleotide sequence ID" value="NZ_SWMS01000060.1"/>
</dbReference>
<name>A0ABY2RS08_9PSEU</name>